<feature type="signal peptide" evidence="1">
    <location>
        <begin position="1"/>
        <end position="23"/>
    </location>
</feature>
<reference evidence="2" key="1">
    <citation type="submission" date="2020-05" db="EMBL/GenBank/DDBJ databases">
        <title>WGS assembly of Panicum virgatum.</title>
        <authorList>
            <person name="Lovell J.T."/>
            <person name="Jenkins J."/>
            <person name="Shu S."/>
            <person name="Juenger T.E."/>
            <person name="Schmutz J."/>
        </authorList>
    </citation>
    <scope>NUCLEOTIDE SEQUENCE</scope>
    <source>
        <strain evidence="2">AP13</strain>
    </source>
</reference>
<gene>
    <name evidence="2" type="ORF">PVAP13_9NG786477</name>
</gene>
<keyword evidence="3" id="KW-1185">Reference proteome</keyword>
<feature type="chain" id="PRO_5035777271" description="Secreted protein" evidence="1">
    <location>
        <begin position="24"/>
        <end position="109"/>
    </location>
</feature>
<dbReference type="EMBL" id="CM029054">
    <property type="protein sequence ID" value="KAG2544039.1"/>
    <property type="molecule type" value="Genomic_DNA"/>
</dbReference>
<keyword evidence="1" id="KW-0732">Signal</keyword>
<evidence type="ECO:0000313" key="3">
    <source>
        <dbReference type="Proteomes" id="UP000823388"/>
    </source>
</evidence>
<proteinExistence type="predicted"/>
<accession>A0A8T0N7C2</accession>
<name>A0A8T0N7C2_PANVG</name>
<dbReference type="PROSITE" id="PS51257">
    <property type="entry name" value="PROKAR_LIPOPROTEIN"/>
    <property type="match status" value="1"/>
</dbReference>
<dbReference type="AlphaFoldDB" id="A0A8T0N7C2"/>
<protein>
    <recommendedName>
        <fullName evidence="4">Secreted protein</fullName>
    </recommendedName>
</protein>
<sequence>MAGRCGAWGWTCALSATVGVVACISLPCNPINSNTIPENATPLAAPKIHRVRIEFVRVFLLAAHRALLAGARRRPATNKVHHRVPEQGRAGRRWWPWFCAQVVPRVDES</sequence>
<evidence type="ECO:0008006" key="4">
    <source>
        <dbReference type="Google" id="ProtNLM"/>
    </source>
</evidence>
<organism evidence="2 3">
    <name type="scientific">Panicum virgatum</name>
    <name type="common">Blackwell switchgrass</name>
    <dbReference type="NCBI Taxonomy" id="38727"/>
    <lineage>
        <taxon>Eukaryota</taxon>
        <taxon>Viridiplantae</taxon>
        <taxon>Streptophyta</taxon>
        <taxon>Embryophyta</taxon>
        <taxon>Tracheophyta</taxon>
        <taxon>Spermatophyta</taxon>
        <taxon>Magnoliopsida</taxon>
        <taxon>Liliopsida</taxon>
        <taxon>Poales</taxon>
        <taxon>Poaceae</taxon>
        <taxon>PACMAD clade</taxon>
        <taxon>Panicoideae</taxon>
        <taxon>Panicodae</taxon>
        <taxon>Paniceae</taxon>
        <taxon>Panicinae</taxon>
        <taxon>Panicum</taxon>
        <taxon>Panicum sect. Hiantes</taxon>
    </lineage>
</organism>
<dbReference type="Proteomes" id="UP000823388">
    <property type="component" value="Chromosome 9N"/>
</dbReference>
<comment type="caution">
    <text evidence="2">The sequence shown here is derived from an EMBL/GenBank/DDBJ whole genome shotgun (WGS) entry which is preliminary data.</text>
</comment>
<evidence type="ECO:0000256" key="1">
    <source>
        <dbReference type="SAM" id="SignalP"/>
    </source>
</evidence>
<evidence type="ECO:0000313" key="2">
    <source>
        <dbReference type="EMBL" id="KAG2544039.1"/>
    </source>
</evidence>